<dbReference type="GO" id="GO:0032259">
    <property type="term" value="P:methylation"/>
    <property type="evidence" value="ECO:0007669"/>
    <property type="project" value="UniProtKB-KW"/>
</dbReference>
<keyword evidence="2" id="KW-0808">Transferase</keyword>
<keyword evidence="3" id="KW-0831">Ubiquinone biosynthesis</keyword>
<dbReference type="GO" id="GO:0061542">
    <property type="term" value="F:3-demethylubiquinol 3-O-methyltransferase activity"/>
    <property type="evidence" value="ECO:0007669"/>
    <property type="project" value="InterPro"/>
</dbReference>
<dbReference type="PANTHER" id="PTHR43464">
    <property type="entry name" value="METHYLTRANSFERASE"/>
    <property type="match status" value="1"/>
</dbReference>
<dbReference type="Proteomes" id="UP001454036">
    <property type="component" value="Unassembled WGS sequence"/>
</dbReference>
<keyword evidence="4" id="KW-0949">S-adenosyl-L-methionine</keyword>
<dbReference type="EMBL" id="BAABME010017361">
    <property type="protein sequence ID" value="GAA0149789.1"/>
    <property type="molecule type" value="Genomic_DNA"/>
</dbReference>
<dbReference type="InterPro" id="IPR010233">
    <property type="entry name" value="UbiG_MeTrfase"/>
</dbReference>
<dbReference type="Gene3D" id="3.40.50.150">
    <property type="entry name" value="Vaccinia Virus protein VP39"/>
    <property type="match status" value="1"/>
</dbReference>
<evidence type="ECO:0000256" key="2">
    <source>
        <dbReference type="ARBA" id="ARBA00022679"/>
    </source>
</evidence>
<dbReference type="InterPro" id="IPR029063">
    <property type="entry name" value="SAM-dependent_MTases_sf"/>
</dbReference>
<proteinExistence type="predicted"/>
<gene>
    <name evidence="5" type="ORF">LIER_36997</name>
</gene>
<dbReference type="PANTHER" id="PTHR43464:SF19">
    <property type="entry name" value="UBIQUINONE BIOSYNTHESIS O-METHYLTRANSFERASE, MITOCHONDRIAL"/>
    <property type="match status" value="1"/>
</dbReference>
<dbReference type="NCBIfam" id="TIGR01983">
    <property type="entry name" value="UbiG"/>
    <property type="match status" value="1"/>
</dbReference>
<accession>A0AAV3PDQ5</accession>
<evidence type="ECO:0000313" key="5">
    <source>
        <dbReference type="EMBL" id="GAA0149789.1"/>
    </source>
</evidence>
<keyword evidence="6" id="KW-1185">Reference proteome</keyword>
<dbReference type="GO" id="GO:0010420">
    <property type="term" value="F:polyprenyldihydroxybenzoate methyltransferase activity"/>
    <property type="evidence" value="ECO:0007669"/>
    <property type="project" value="InterPro"/>
</dbReference>
<evidence type="ECO:0000256" key="1">
    <source>
        <dbReference type="ARBA" id="ARBA00022603"/>
    </source>
</evidence>
<name>A0AAV3PDQ5_LITER</name>
<dbReference type="Pfam" id="PF13489">
    <property type="entry name" value="Methyltransf_23"/>
    <property type="match status" value="1"/>
</dbReference>
<reference evidence="5 6" key="1">
    <citation type="submission" date="2024-01" db="EMBL/GenBank/DDBJ databases">
        <title>The complete chloroplast genome sequence of Lithospermum erythrorhizon: insights into the phylogenetic relationship among Boraginaceae species and the maternal lineages of purple gromwells.</title>
        <authorList>
            <person name="Okada T."/>
            <person name="Watanabe K."/>
        </authorList>
    </citation>
    <scope>NUCLEOTIDE SEQUENCE [LARGE SCALE GENOMIC DNA]</scope>
</reference>
<comment type="caution">
    <text evidence="5">The sequence shown here is derived from an EMBL/GenBank/DDBJ whole genome shotgun (WGS) entry which is preliminary data.</text>
</comment>
<dbReference type="AlphaFoldDB" id="A0AAV3PDQ5"/>
<protein>
    <submittedName>
        <fullName evidence="5">Methyltransferase</fullName>
    </submittedName>
</protein>
<dbReference type="GO" id="GO:0005739">
    <property type="term" value="C:mitochondrion"/>
    <property type="evidence" value="ECO:0007669"/>
    <property type="project" value="TreeGrafter"/>
</dbReference>
<organism evidence="5 6">
    <name type="scientific">Lithospermum erythrorhizon</name>
    <name type="common">Purple gromwell</name>
    <name type="synonym">Lithospermum officinale var. erythrorhizon</name>
    <dbReference type="NCBI Taxonomy" id="34254"/>
    <lineage>
        <taxon>Eukaryota</taxon>
        <taxon>Viridiplantae</taxon>
        <taxon>Streptophyta</taxon>
        <taxon>Embryophyta</taxon>
        <taxon>Tracheophyta</taxon>
        <taxon>Spermatophyta</taxon>
        <taxon>Magnoliopsida</taxon>
        <taxon>eudicotyledons</taxon>
        <taxon>Gunneridae</taxon>
        <taxon>Pentapetalae</taxon>
        <taxon>asterids</taxon>
        <taxon>lamiids</taxon>
        <taxon>Boraginales</taxon>
        <taxon>Boraginaceae</taxon>
        <taxon>Boraginoideae</taxon>
        <taxon>Lithospermeae</taxon>
        <taxon>Lithospermum</taxon>
    </lineage>
</organism>
<evidence type="ECO:0000256" key="4">
    <source>
        <dbReference type="ARBA" id="ARBA00022691"/>
    </source>
</evidence>
<evidence type="ECO:0000313" key="6">
    <source>
        <dbReference type="Proteomes" id="UP001454036"/>
    </source>
</evidence>
<sequence length="160" mass="17742">MNSSFLQDLDPTTSSIEYLCTTAEKLVEENRHFDAVLSLEVIEHVEDPTEFCKSLSALTVPGGALVISTPNRTVKSHAAVIVAAEYLLRWLPVGTHDWTKFITPEELTLVLQRNSISVQEIAGFVNNPMTGQWFISDDTTINYIVFGTKSNDAKNEDPAL</sequence>
<keyword evidence="1 5" id="KW-0489">Methyltransferase</keyword>
<dbReference type="SUPFAM" id="SSF53335">
    <property type="entry name" value="S-adenosyl-L-methionine-dependent methyltransferases"/>
    <property type="match status" value="1"/>
</dbReference>
<evidence type="ECO:0000256" key="3">
    <source>
        <dbReference type="ARBA" id="ARBA00022688"/>
    </source>
</evidence>